<reference evidence="2 3" key="1">
    <citation type="submission" date="2019-05" db="EMBL/GenBank/DDBJ databases">
        <title>Emergence of the Ug99 lineage of the wheat stem rust pathogen through somatic hybridization.</title>
        <authorList>
            <person name="Li F."/>
            <person name="Upadhyaya N.M."/>
            <person name="Sperschneider J."/>
            <person name="Matny O."/>
            <person name="Nguyen-Phuc H."/>
            <person name="Mago R."/>
            <person name="Raley C."/>
            <person name="Miller M.E."/>
            <person name="Silverstein K.A.T."/>
            <person name="Henningsen E."/>
            <person name="Hirsch C.D."/>
            <person name="Visser B."/>
            <person name="Pretorius Z.A."/>
            <person name="Steffenson B.J."/>
            <person name="Schwessinger B."/>
            <person name="Dodds P.N."/>
            <person name="Figueroa M."/>
        </authorList>
    </citation>
    <scope>NUCLEOTIDE SEQUENCE [LARGE SCALE GENOMIC DNA]</scope>
    <source>
        <strain evidence="2">21-0</strain>
    </source>
</reference>
<proteinExistence type="predicted"/>
<feature type="region of interest" description="Disordered" evidence="1">
    <location>
        <begin position="31"/>
        <end position="63"/>
    </location>
</feature>
<protein>
    <submittedName>
        <fullName evidence="2">Uncharacterized protein</fullName>
    </submittedName>
</protein>
<evidence type="ECO:0000313" key="3">
    <source>
        <dbReference type="Proteomes" id="UP000324748"/>
    </source>
</evidence>
<sequence length="63" mass="6274">MVSQELLKKKETVTHKSAGHVWARLLSVGGGSSSTISLSTGNGKATGLNQYGDGAGKSGGLGT</sequence>
<accession>A0A5B0M7G7</accession>
<dbReference type="AlphaFoldDB" id="A0A5B0M7G7"/>
<feature type="compositionally biased region" description="Gly residues" evidence="1">
    <location>
        <begin position="53"/>
        <end position="63"/>
    </location>
</feature>
<evidence type="ECO:0000256" key="1">
    <source>
        <dbReference type="SAM" id="MobiDB-lite"/>
    </source>
</evidence>
<dbReference type="Proteomes" id="UP000324748">
    <property type="component" value="Unassembled WGS sequence"/>
</dbReference>
<comment type="caution">
    <text evidence="2">The sequence shown here is derived from an EMBL/GenBank/DDBJ whole genome shotgun (WGS) entry which is preliminary data.</text>
</comment>
<evidence type="ECO:0000313" key="2">
    <source>
        <dbReference type="EMBL" id="KAA1071978.1"/>
    </source>
</evidence>
<name>A0A5B0M7G7_PUCGR</name>
<organism evidence="2 3">
    <name type="scientific">Puccinia graminis f. sp. tritici</name>
    <dbReference type="NCBI Taxonomy" id="56615"/>
    <lineage>
        <taxon>Eukaryota</taxon>
        <taxon>Fungi</taxon>
        <taxon>Dikarya</taxon>
        <taxon>Basidiomycota</taxon>
        <taxon>Pucciniomycotina</taxon>
        <taxon>Pucciniomycetes</taxon>
        <taxon>Pucciniales</taxon>
        <taxon>Pucciniaceae</taxon>
        <taxon>Puccinia</taxon>
    </lineage>
</organism>
<gene>
    <name evidence="2" type="ORF">PGT21_024549</name>
</gene>
<dbReference type="EMBL" id="VSWC01000170">
    <property type="protein sequence ID" value="KAA1071978.1"/>
    <property type="molecule type" value="Genomic_DNA"/>
</dbReference>
<keyword evidence="3" id="KW-1185">Reference proteome</keyword>
<feature type="compositionally biased region" description="Low complexity" evidence="1">
    <location>
        <begin position="33"/>
        <end position="43"/>
    </location>
</feature>